<name>A0A7J9K4Z7_9ROSI</name>
<gene>
    <name evidence="2" type="ORF">Goarm_003982</name>
</gene>
<feature type="domain" description="RNase H type-1" evidence="1">
    <location>
        <begin position="106"/>
        <end position="227"/>
    </location>
</feature>
<protein>
    <recommendedName>
        <fullName evidence="1">RNase H type-1 domain-containing protein</fullName>
    </recommendedName>
</protein>
<evidence type="ECO:0000313" key="2">
    <source>
        <dbReference type="EMBL" id="MBA0841494.1"/>
    </source>
</evidence>
<dbReference type="InterPro" id="IPR012337">
    <property type="entry name" value="RNaseH-like_sf"/>
</dbReference>
<dbReference type="PANTHER" id="PTHR47074:SF61">
    <property type="entry name" value="RNASE H TYPE-1 DOMAIN-CONTAINING PROTEIN"/>
    <property type="match status" value="1"/>
</dbReference>
<keyword evidence="3" id="KW-1185">Reference proteome</keyword>
<feature type="non-terminal residue" evidence="2">
    <location>
        <position position="251"/>
    </location>
</feature>
<dbReference type="Gene3D" id="3.30.420.10">
    <property type="entry name" value="Ribonuclease H-like superfamily/Ribonuclease H"/>
    <property type="match status" value="1"/>
</dbReference>
<dbReference type="Pfam" id="PF13456">
    <property type="entry name" value="RVT_3"/>
    <property type="match status" value="1"/>
</dbReference>
<organism evidence="2 3">
    <name type="scientific">Gossypium armourianum</name>
    <dbReference type="NCBI Taxonomy" id="34283"/>
    <lineage>
        <taxon>Eukaryota</taxon>
        <taxon>Viridiplantae</taxon>
        <taxon>Streptophyta</taxon>
        <taxon>Embryophyta</taxon>
        <taxon>Tracheophyta</taxon>
        <taxon>Spermatophyta</taxon>
        <taxon>Magnoliopsida</taxon>
        <taxon>eudicotyledons</taxon>
        <taxon>Gunneridae</taxon>
        <taxon>Pentapetalae</taxon>
        <taxon>rosids</taxon>
        <taxon>malvids</taxon>
        <taxon>Malvales</taxon>
        <taxon>Malvaceae</taxon>
        <taxon>Malvoideae</taxon>
        <taxon>Gossypium</taxon>
    </lineage>
</organism>
<comment type="caution">
    <text evidence="2">The sequence shown here is derived from an EMBL/GenBank/DDBJ whole genome shotgun (WGS) entry which is preliminary data.</text>
</comment>
<reference evidence="2 3" key="1">
    <citation type="journal article" date="2019" name="Genome Biol. Evol.">
        <title>Insights into the evolution of the New World diploid cottons (Gossypium, subgenus Houzingenia) based on genome sequencing.</title>
        <authorList>
            <person name="Grover C.E."/>
            <person name="Arick M.A. 2nd"/>
            <person name="Thrash A."/>
            <person name="Conover J.L."/>
            <person name="Sanders W.S."/>
            <person name="Peterson D.G."/>
            <person name="Frelichowski J.E."/>
            <person name="Scheffler J.A."/>
            <person name="Scheffler B.E."/>
            <person name="Wendel J.F."/>
        </authorList>
    </citation>
    <scope>NUCLEOTIDE SEQUENCE [LARGE SCALE GENOMIC DNA]</scope>
    <source>
        <strain evidence="2">6</strain>
        <tissue evidence="2">Leaf</tissue>
    </source>
</reference>
<accession>A0A7J9K4Z7</accession>
<dbReference type="InterPro" id="IPR036397">
    <property type="entry name" value="RNaseH_sf"/>
</dbReference>
<sequence>GTEDNPRAFAFQNDYKDFYNKLWLLDIPSKIKITVWKISWNFLATRVNLVFKKLANTTTYPRARLPNVEYFAVLYGLSGEIEMLGPKAPITVKKWRKPPDRMININFDAAYDGRQKRSTVGIVVRDSEGSALLSCSEIHHRITSVFIAEAVACRKAIQTGIGMKWASIIIESDSLSIIRKCKKKNPDESWVSAYINDIHQLRQKLKECSFEFVPRSANNLAHIIAKETLKRNEGVYLVGKVPEAAEAQAAC</sequence>
<dbReference type="SUPFAM" id="SSF53098">
    <property type="entry name" value="Ribonuclease H-like"/>
    <property type="match status" value="1"/>
</dbReference>
<evidence type="ECO:0000313" key="3">
    <source>
        <dbReference type="Proteomes" id="UP000593575"/>
    </source>
</evidence>
<dbReference type="GO" id="GO:0003676">
    <property type="term" value="F:nucleic acid binding"/>
    <property type="evidence" value="ECO:0007669"/>
    <property type="project" value="InterPro"/>
</dbReference>
<dbReference type="EMBL" id="JABFAE010000011">
    <property type="protein sequence ID" value="MBA0841494.1"/>
    <property type="molecule type" value="Genomic_DNA"/>
</dbReference>
<dbReference type="AlphaFoldDB" id="A0A7J9K4Z7"/>
<dbReference type="GO" id="GO:0004523">
    <property type="term" value="F:RNA-DNA hybrid ribonuclease activity"/>
    <property type="evidence" value="ECO:0007669"/>
    <property type="project" value="InterPro"/>
</dbReference>
<evidence type="ECO:0000259" key="1">
    <source>
        <dbReference type="Pfam" id="PF13456"/>
    </source>
</evidence>
<dbReference type="Proteomes" id="UP000593575">
    <property type="component" value="Unassembled WGS sequence"/>
</dbReference>
<dbReference type="InterPro" id="IPR052929">
    <property type="entry name" value="RNase_H-like_EbsB-rel"/>
</dbReference>
<dbReference type="PANTHER" id="PTHR47074">
    <property type="entry name" value="BNAC02G40300D PROTEIN"/>
    <property type="match status" value="1"/>
</dbReference>
<dbReference type="InterPro" id="IPR002156">
    <property type="entry name" value="RNaseH_domain"/>
</dbReference>
<dbReference type="CDD" id="cd06222">
    <property type="entry name" value="RNase_H_like"/>
    <property type="match status" value="1"/>
</dbReference>
<proteinExistence type="predicted"/>
<dbReference type="InterPro" id="IPR044730">
    <property type="entry name" value="RNase_H-like_dom_plant"/>
</dbReference>